<reference evidence="9" key="2">
    <citation type="journal article" date="2023" name="IMA Fungus">
        <title>Comparative genomic study of the Penicillium genus elucidates a diverse pangenome and 15 lateral gene transfer events.</title>
        <authorList>
            <person name="Petersen C."/>
            <person name="Sorensen T."/>
            <person name="Nielsen M.R."/>
            <person name="Sondergaard T.E."/>
            <person name="Sorensen J.L."/>
            <person name="Fitzpatrick D.A."/>
            <person name="Frisvad J.C."/>
            <person name="Nielsen K.L."/>
        </authorList>
    </citation>
    <scope>NUCLEOTIDE SEQUENCE</scope>
    <source>
        <strain evidence="9">IBT 35673</strain>
    </source>
</reference>
<evidence type="ECO:0000256" key="5">
    <source>
        <dbReference type="ARBA" id="ARBA00023163"/>
    </source>
</evidence>
<dbReference type="InterPro" id="IPR036864">
    <property type="entry name" value="Zn2-C6_fun-type_DNA-bd_sf"/>
</dbReference>
<dbReference type="Proteomes" id="UP001147695">
    <property type="component" value="Unassembled WGS sequence"/>
</dbReference>
<evidence type="ECO:0000256" key="6">
    <source>
        <dbReference type="ARBA" id="ARBA00023242"/>
    </source>
</evidence>
<keyword evidence="6" id="KW-0539">Nucleus</keyword>
<dbReference type="PROSITE" id="PS50048">
    <property type="entry name" value="ZN2_CY6_FUNGAL_2"/>
    <property type="match status" value="1"/>
</dbReference>
<dbReference type="Gene3D" id="4.10.240.10">
    <property type="entry name" value="Zn(2)-C6 fungal-type DNA-binding domain"/>
    <property type="match status" value="1"/>
</dbReference>
<accession>A0A9W9UNA5</accession>
<organism evidence="9 10">
    <name type="scientific">Penicillium brevicompactum</name>
    <dbReference type="NCBI Taxonomy" id="5074"/>
    <lineage>
        <taxon>Eukaryota</taxon>
        <taxon>Fungi</taxon>
        <taxon>Dikarya</taxon>
        <taxon>Ascomycota</taxon>
        <taxon>Pezizomycotina</taxon>
        <taxon>Eurotiomycetes</taxon>
        <taxon>Eurotiomycetidae</taxon>
        <taxon>Eurotiales</taxon>
        <taxon>Aspergillaceae</taxon>
        <taxon>Penicillium</taxon>
    </lineage>
</organism>
<dbReference type="InterPro" id="IPR001138">
    <property type="entry name" value="Zn2Cys6_DnaBD"/>
</dbReference>
<protein>
    <recommendedName>
        <fullName evidence="8">Zn(2)-C6 fungal-type domain-containing protein</fullName>
    </recommendedName>
</protein>
<dbReference type="SUPFAM" id="SSF57701">
    <property type="entry name" value="Zn2/Cys6 DNA-binding domain"/>
    <property type="match status" value="1"/>
</dbReference>
<dbReference type="GO" id="GO:0005634">
    <property type="term" value="C:nucleus"/>
    <property type="evidence" value="ECO:0007669"/>
    <property type="project" value="UniProtKB-SubCell"/>
</dbReference>
<evidence type="ECO:0000313" key="9">
    <source>
        <dbReference type="EMBL" id="KAJ5351147.1"/>
    </source>
</evidence>
<dbReference type="EMBL" id="JAPZBQ010000001">
    <property type="protein sequence ID" value="KAJ5351147.1"/>
    <property type="molecule type" value="Genomic_DNA"/>
</dbReference>
<dbReference type="AlphaFoldDB" id="A0A9W9UNA5"/>
<comment type="subcellular location">
    <subcellularLocation>
        <location evidence="1">Nucleus</location>
    </subcellularLocation>
</comment>
<gene>
    <name evidence="9" type="ORF">N7452_000121</name>
</gene>
<dbReference type="Pfam" id="PF00172">
    <property type="entry name" value="Zn_clus"/>
    <property type="match status" value="1"/>
</dbReference>
<dbReference type="InterPro" id="IPR007219">
    <property type="entry name" value="XnlR_reg_dom"/>
</dbReference>
<dbReference type="InterPro" id="IPR050613">
    <property type="entry name" value="Sec_Metabolite_Reg"/>
</dbReference>
<name>A0A9W9UNA5_PENBR</name>
<dbReference type="GO" id="GO:0000981">
    <property type="term" value="F:DNA-binding transcription factor activity, RNA polymerase II-specific"/>
    <property type="evidence" value="ECO:0007669"/>
    <property type="project" value="InterPro"/>
</dbReference>
<dbReference type="SMART" id="SM00066">
    <property type="entry name" value="GAL4"/>
    <property type="match status" value="1"/>
</dbReference>
<feature type="domain" description="Zn(2)-C6 fungal-type" evidence="8">
    <location>
        <begin position="9"/>
        <end position="38"/>
    </location>
</feature>
<evidence type="ECO:0000256" key="4">
    <source>
        <dbReference type="ARBA" id="ARBA00023125"/>
    </source>
</evidence>
<evidence type="ECO:0000313" key="10">
    <source>
        <dbReference type="Proteomes" id="UP001147695"/>
    </source>
</evidence>
<reference evidence="9" key="1">
    <citation type="submission" date="2022-12" db="EMBL/GenBank/DDBJ databases">
        <authorList>
            <person name="Petersen C."/>
        </authorList>
    </citation>
    <scope>NUCLEOTIDE SEQUENCE</scope>
    <source>
        <strain evidence="9">IBT 35673</strain>
    </source>
</reference>
<feature type="compositionally biased region" description="Polar residues" evidence="7">
    <location>
        <begin position="97"/>
        <end position="106"/>
    </location>
</feature>
<dbReference type="PANTHER" id="PTHR31001:SF45">
    <property type="entry name" value="ZN(II)2CYS6 TRANSCRIPTION FACTOR (EUROFUNG)"/>
    <property type="match status" value="1"/>
</dbReference>
<dbReference type="GO" id="GO:0008270">
    <property type="term" value="F:zinc ion binding"/>
    <property type="evidence" value="ECO:0007669"/>
    <property type="project" value="InterPro"/>
</dbReference>
<evidence type="ECO:0000256" key="2">
    <source>
        <dbReference type="ARBA" id="ARBA00022723"/>
    </source>
</evidence>
<dbReference type="SMART" id="SM00906">
    <property type="entry name" value="Fungal_trans"/>
    <property type="match status" value="1"/>
</dbReference>
<dbReference type="Pfam" id="PF04082">
    <property type="entry name" value="Fungal_trans"/>
    <property type="match status" value="1"/>
</dbReference>
<evidence type="ECO:0000256" key="3">
    <source>
        <dbReference type="ARBA" id="ARBA00023015"/>
    </source>
</evidence>
<dbReference type="GO" id="GO:0006351">
    <property type="term" value="P:DNA-templated transcription"/>
    <property type="evidence" value="ECO:0007669"/>
    <property type="project" value="InterPro"/>
</dbReference>
<sequence>MSGITRGHSCLLCQRRKVRCDKQKPCGNCVKAKAECTVVPQRPRGKRNAPRPQGIDLMRRLQRYEDIMSRHGIEFGSVLDDERGSSRPEVSADEPSPTRSVSSQHSPRLKDKSTRRWAKSKTNVTNQYQTTDKLLHDYLDEDPERPTVHRAFDAMFDETIGFPFVATTSRATNLSIPNSIQSIQLWQIYINNVNPLLKISHIPTLQPQVIEAATDLAHAPKPLRALMSGIYFTATNSMTDEEVQTTFGENKLAFVTSLRENAEHALLSTSFMKSNDIMVLQAYVLYLIGLRLYVDPRSLFCYIGIAVRIATRLGLHRDGAQFGLSPFETEQRRRLWWQIVALDKRVADITGSPTSALSSMGTDCRFPLNVNDTDLHPHAKEPPLPSTGATEMTFFLTRIEITIASAPDGIRPSPRIPESFEVDNISRSAPLGRKPTRDQSSHLDRYCTYIESTYLAKCNPSIPVHHFTATIARVSLCKLRVLDFMCRDTSPTDGNGKRRDIAFSAAIDLLEADNVINQTESLRGFLWYSYMQMPLPGYLFLADELRHRTTGEPCQRAWEAIIQSPYHQGLSSNLRSPLHVGLGQAILKAWDARQNEETQLGRPLQQPEFVAALRVSIAQYISQQKSAQSGPEDTEGRENPQSNFQSCQMNDAADILHQQSPLYNPMGRMNDILPSIELDYNQMAWTNLMQSGAIGGFWGDFDSFGP</sequence>
<feature type="region of interest" description="Disordered" evidence="7">
    <location>
        <begin position="624"/>
        <end position="645"/>
    </location>
</feature>
<dbReference type="CDD" id="cd12148">
    <property type="entry name" value="fungal_TF_MHR"/>
    <property type="match status" value="1"/>
</dbReference>
<evidence type="ECO:0000259" key="8">
    <source>
        <dbReference type="PROSITE" id="PS50048"/>
    </source>
</evidence>
<dbReference type="GO" id="GO:0003677">
    <property type="term" value="F:DNA binding"/>
    <property type="evidence" value="ECO:0007669"/>
    <property type="project" value="UniProtKB-KW"/>
</dbReference>
<comment type="caution">
    <text evidence="9">The sequence shown here is derived from an EMBL/GenBank/DDBJ whole genome shotgun (WGS) entry which is preliminary data.</text>
</comment>
<proteinExistence type="predicted"/>
<dbReference type="PANTHER" id="PTHR31001">
    <property type="entry name" value="UNCHARACTERIZED TRANSCRIPTIONAL REGULATORY PROTEIN"/>
    <property type="match status" value="1"/>
</dbReference>
<evidence type="ECO:0000256" key="1">
    <source>
        <dbReference type="ARBA" id="ARBA00004123"/>
    </source>
</evidence>
<keyword evidence="5" id="KW-0804">Transcription</keyword>
<keyword evidence="2" id="KW-0479">Metal-binding</keyword>
<keyword evidence="3" id="KW-0805">Transcription regulation</keyword>
<dbReference type="CDD" id="cd00067">
    <property type="entry name" value="GAL4"/>
    <property type="match status" value="1"/>
</dbReference>
<evidence type="ECO:0000256" key="7">
    <source>
        <dbReference type="SAM" id="MobiDB-lite"/>
    </source>
</evidence>
<keyword evidence="4" id="KW-0238">DNA-binding</keyword>
<feature type="region of interest" description="Disordered" evidence="7">
    <location>
        <begin position="75"/>
        <end position="125"/>
    </location>
</feature>